<dbReference type="KEGG" id="smag:AN936_16105"/>
<evidence type="ECO:0000259" key="1">
    <source>
        <dbReference type="Pfam" id="PF14300"/>
    </source>
</evidence>
<evidence type="ECO:0000313" key="3">
    <source>
        <dbReference type="Proteomes" id="UP000058074"/>
    </source>
</evidence>
<dbReference type="PATRIC" id="fig|33050.5.peg.3339"/>
<gene>
    <name evidence="2" type="ORF">AN936_16105</name>
</gene>
<reference evidence="2 3" key="1">
    <citation type="journal article" date="2015" name="Genome Announc.">
        <title>Complete Genome Sequence of Polypropylene Glycol- and Polyethylene Glycol-Degrading Sphingopyxis macrogoltabida Strain EY-1.</title>
        <authorList>
            <person name="Ohtsubo Y."/>
            <person name="Nagata Y."/>
            <person name="Numata M."/>
            <person name="Tsuchikane K."/>
            <person name="Hosoyama A."/>
            <person name="Yamazoe A."/>
            <person name="Tsuda M."/>
            <person name="Fujita N."/>
            <person name="Kawai F."/>
        </authorList>
    </citation>
    <scope>NUCLEOTIDE SEQUENCE [LARGE SCALE GENOMIC DNA]</scope>
    <source>
        <strain evidence="2 3">EY-1</strain>
    </source>
</reference>
<dbReference type="EMBL" id="CP012700">
    <property type="protein sequence ID" value="ALH81822.1"/>
    <property type="molecule type" value="Genomic_DNA"/>
</dbReference>
<dbReference type="InterPro" id="IPR025402">
    <property type="entry name" value="DMP19_C"/>
</dbReference>
<accession>A0A0N9U918</accession>
<protein>
    <recommendedName>
        <fullName evidence="1">DNA mimic protein DMP19 C-terminal domain-containing protein</fullName>
    </recommendedName>
</protein>
<organism evidence="2 3">
    <name type="scientific">Sphingopyxis macrogoltabida</name>
    <name type="common">Sphingomonas macrogoltabidus</name>
    <dbReference type="NCBI Taxonomy" id="33050"/>
    <lineage>
        <taxon>Bacteria</taxon>
        <taxon>Pseudomonadati</taxon>
        <taxon>Pseudomonadota</taxon>
        <taxon>Alphaproteobacteria</taxon>
        <taxon>Sphingomonadales</taxon>
        <taxon>Sphingomonadaceae</taxon>
        <taxon>Sphingopyxis</taxon>
    </lineage>
</organism>
<dbReference type="Gene3D" id="1.20.1420.60">
    <property type="match status" value="1"/>
</dbReference>
<dbReference type="AlphaFoldDB" id="A0A0N9U918"/>
<evidence type="ECO:0000313" key="2">
    <source>
        <dbReference type="EMBL" id="ALH81822.1"/>
    </source>
</evidence>
<dbReference type="Proteomes" id="UP000058074">
    <property type="component" value="Chromosome"/>
</dbReference>
<sequence length="201" mass="22807">MEKIPCKDCGALILPVTAENTGGICMACKQGIRADIEKSRAYYASLREYDPVQELWKSLVKKSSNEPNLSTLTPEERLYFSVCLLEGEVYNGGFDQYFSNSSGRYYKDAISGLSEIGAYNSLEIAQKASDVFFGKSLPPEDRAERWDIMKKARRWSFLPAKREALIDELDKAFYEDPDNLLDLLTAYAEAHNLTRPFEKKS</sequence>
<feature type="domain" description="DNA mimic protein DMP19 C-terminal" evidence="1">
    <location>
        <begin position="71"/>
        <end position="191"/>
    </location>
</feature>
<name>A0A0N9U918_SPHMC</name>
<proteinExistence type="predicted"/>
<dbReference type="Pfam" id="PF14300">
    <property type="entry name" value="DMP19"/>
    <property type="match status" value="1"/>
</dbReference>